<dbReference type="InterPro" id="IPR016024">
    <property type="entry name" value="ARM-type_fold"/>
</dbReference>
<organism evidence="1 2">
    <name type="scientific">Streblomastix strix</name>
    <dbReference type="NCBI Taxonomy" id="222440"/>
    <lineage>
        <taxon>Eukaryota</taxon>
        <taxon>Metamonada</taxon>
        <taxon>Preaxostyla</taxon>
        <taxon>Oxymonadida</taxon>
        <taxon>Streblomastigidae</taxon>
        <taxon>Streblomastix</taxon>
    </lineage>
</organism>
<gene>
    <name evidence="1" type="ORF">EZS28_027423</name>
</gene>
<proteinExistence type="predicted"/>
<evidence type="ECO:0000313" key="1">
    <source>
        <dbReference type="EMBL" id="KAA6377050.1"/>
    </source>
</evidence>
<dbReference type="InterPro" id="IPR011989">
    <property type="entry name" value="ARM-like"/>
</dbReference>
<dbReference type="Proteomes" id="UP000324800">
    <property type="component" value="Unassembled WGS sequence"/>
</dbReference>
<evidence type="ECO:0000313" key="2">
    <source>
        <dbReference type="Proteomes" id="UP000324800"/>
    </source>
</evidence>
<dbReference type="Gene3D" id="1.25.10.10">
    <property type="entry name" value="Leucine-rich Repeat Variant"/>
    <property type="match status" value="1"/>
</dbReference>
<protein>
    <submittedName>
        <fullName evidence="1">Uncharacterized protein</fullName>
    </submittedName>
</protein>
<accession>A0A5J4V3V8</accession>
<comment type="caution">
    <text evidence="1">The sequence shown here is derived from an EMBL/GenBank/DDBJ whole genome shotgun (WGS) entry which is preliminary data.</text>
</comment>
<dbReference type="EMBL" id="SNRW01010083">
    <property type="protein sequence ID" value="KAA6377050.1"/>
    <property type="molecule type" value="Genomic_DNA"/>
</dbReference>
<sequence>MKYLEHSERKHFSKDLSKCSELKNLPDLVTDLSSGDETVRLKALDDILDEIGTTKPQCCRAEQFSQLLDSLAPLMTNIQNHELQRIASIIEVLSTKVWFMIYEEFLNFLDIIKTKEIIKLMKTTFLNESSQTPIKESFAYSIFSFRVINDTNDQCFNPILILLLNRLKEEEKRWNKQPYNKEHDPKRCKYGFRTLATILNGLSALCLEHDVQKQEIANRGGIEIGLRYLNHPSAKIRVMAALLFGLSGEQNIGQQFRKNN</sequence>
<feature type="non-terminal residue" evidence="1">
    <location>
        <position position="260"/>
    </location>
</feature>
<name>A0A5J4V3V8_9EUKA</name>
<dbReference type="SUPFAM" id="SSF48371">
    <property type="entry name" value="ARM repeat"/>
    <property type="match status" value="1"/>
</dbReference>
<dbReference type="AlphaFoldDB" id="A0A5J4V3V8"/>
<reference evidence="1 2" key="1">
    <citation type="submission" date="2019-03" db="EMBL/GenBank/DDBJ databases">
        <title>Single cell metagenomics reveals metabolic interactions within the superorganism composed of flagellate Streblomastix strix and complex community of Bacteroidetes bacteria on its surface.</title>
        <authorList>
            <person name="Treitli S.C."/>
            <person name="Kolisko M."/>
            <person name="Husnik F."/>
            <person name="Keeling P."/>
            <person name="Hampl V."/>
        </authorList>
    </citation>
    <scope>NUCLEOTIDE SEQUENCE [LARGE SCALE GENOMIC DNA]</scope>
    <source>
        <strain evidence="1">ST1C</strain>
    </source>
</reference>